<proteinExistence type="predicted"/>
<protein>
    <submittedName>
        <fullName evidence="1">Uncharacterized protein</fullName>
    </submittedName>
</protein>
<evidence type="ECO:0000313" key="1">
    <source>
        <dbReference type="EMBL" id="CAA9274859.1"/>
    </source>
</evidence>
<sequence>APTAEVRRAAQDELAVCRARAAHPASSRGVRDAALVLAGVCEAVLADDTL</sequence>
<reference evidence="1" key="1">
    <citation type="submission" date="2020-02" db="EMBL/GenBank/DDBJ databases">
        <authorList>
            <person name="Meier V. D."/>
        </authorList>
    </citation>
    <scope>NUCLEOTIDE SEQUENCE</scope>
    <source>
        <strain evidence="1">AVDCRST_MAG54</strain>
    </source>
</reference>
<name>A0A6J4JDX4_9PSEU</name>
<accession>A0A6J4JDX4</accession>
<feature type="non-terminal residue" evidence="1">
    <location>
        <position position="1"/>
    </location>
</feature>
<organism evidence="1">
    <name type="scientific">uncultured Actinomycetospora sp</name>
    <dbReference type="NCBI Taxonomy" id="1135996"/>
    <lineage>
        <taxon>Bacteria</taxon>
        <taxon>Bacillati</taxon>
        <taxon>Actinomycetota</taxon>
        <taxon>Actinomycetes</taxon>
        <taxon>Pseudonocardiales</taxon>
        <taxon>Pseudonocardiaceae</taxon>
        <taxon>Actinomycetospora</taxon>
        <taxon>environmental samples</taxon>
    </lineage>
</organism>
<dbReference type="AlphaFoldDB" id="A0A6J4JDX4"/>
<dbReference type="EMBL" id="CADCTH010000412">
    <property type="protein sequence ID" value="CAA9274859.1"/>
    <property type="molecule type" value="Genomic_DNA"/>
</dbReference>
<gene>
    <name evidence="1" type="ORF">AVDCRST_MAG54-3215</name>
</gene>